<evidence type="ECO:0000313" key="1">
    <source>
        <dbReference type="EMBL" id="CAH1738305.1"/>
    </source>
</evidence>
<reference evidence="1" key="1">
    <citation type="submission" date="2022-02" db="EMBL/GenBank/DDBJ databases">
        <authorList>
            <person name="King R."/>
        </authorList>
    </citation>
    <scope>NUCLEOTIDE SEQUENCE</scope>
</reference>
<gene>
    <name evidence="1" type="ORF">APHIGO_LOCUS11675</name>
</gene>
<dbReference type="Proteomes" id="UP001154329">
    <property type="component" value="Chromosome 4"/>
</dbReference>
<accession>A0A9P0JL69</accession>
<dbReference type="PANTHER" id="PTHR31025">
    <property type="entry name" value="SI:CH211-196P9.1-RELATED"/>
    <property type="match status" value="1"/>
</dbReference>
<dbReference type="AlphaFoldDB" id="A0A9P0JL69"/>
<sequence length="446" mass="51641">MSNDQSNITFTDDDIQLNDETALLLEKLIDLKGECFVNIFIDCGINVESLKYMTTGHLNTICPSHLFGQRIIFEHNLRKWQEQIDTCSNSSSINSINSIKSVSCSSSSSSASMDKDMFDIESILKKSPKGNIVLRYFNKNNILSEGCRKNIVETVVEHLIENKIHASPKCMENIADSIVQLFNVEVKEAYFINIPKKKPKGMLYQKYHNTITKLKRQDLWETHPKSNLNSDNDKSVINSPLTFETDDSITLSLKRWLQFNVDPLDEVLTKWKLTTKHRQHFLALNEMKNVLIFALLNSLIVPTSKTSYTDRETKKKRYIKTSIADGRESFLLYVSTLNDLYVQIQNRIDHCFNTKQKLQPFICIIGSNFVSCDEFYVYYFGTYYKFNNIVRAVDVCFKIFQVFNLNYPHQSELVWTFIQKFIFQIDTNNDIQCSSLASLISDLKKP</sequence>
<reference evidence="1" key="2">
    <citation type="submission" date="2022-10" db="EMBL/GenBank/DDBJ databases">
        <authorList>
            <consortium name="ENA_rothamsted_submissions"/>
            <consortium name="culmorum"/>
            <person name="King R."/>
        </authorList>
    </citation>
    <scope>NUCLEOTIDE SEQUENCE</scope>
</reference>
<protein>
    <submittedName>
        <fullName evidence="1">Uncharacterized protein</fullName>
    </submittedName>
</protein>
<keyword evidence="2" id="KW-1185">Reference proteome</keyword>
<proteinExistence type="predicted"/>
<dbReference type="PANTHER" id="PTHR31025:SF9">
    <property type="entry name" value="SI:DKEY-286J15.1"/>
    <property type="match status" value="1"/>
</dbReference>
<name>A0A9P0JL69_APHGO</name>
<evidence type="ECO:0000313" key="2">
    <source>
        <dbReference type="Proteomes" id="UP001154329"/>
    </source>
</evidence>
<organism evidence="1 2">
    <name type="scientific">Aphis gossypii</name>
    <name type="common">Cotton aphid</name>
    <dbReference type="NCBI Taxonomy" id="80765"/>
    <lineage>
        <taxon>Eukaryota</taxon>
        <taxon>Metazoa</taxon>
        <taxon>Ecdysozoa</taxon>
        <taxon>Arthropoda</taxon>
        <taxon>Hexapoda</taxon>
        <taxon>Insecta</taxon>
        <taxon>Pterygota</taxon>
        <taxon>Neoptera</taxon>
        <taxon>Paraneoptera</taxon>
        <taxon>Hemiptera</taxon>
        <taxon>Sternorrhyncha</taxon>
        <taxon>Aphidomorpha</taxon>
        <taxon>Aphidoidea</taxon>
        <taxon>Aphididae</taxon>
        <taxon>Aphidini</taxon>
        <taxon>Aphis</taxon>
        <taxon>Aphis</taxon>
    </lineage>
</organism>
<dbReference type="EMBL" id="OU899037">
    <property type="protein sequence ID" value="CAH1738305.1"/>
    <property type="molecule type" value="Genomic_DNA"/>
</dbReference>